<dbReference type="Pfam" id="PF07786">
    <property type="entry name" value="HGSNAT_cat"/>
    <property type="match status" value="1"/>
</dbReference>
<proteinExistence type="predicted"/>
<keyword evidence="5" id="KW-1185">Reference proteome</keyword>
<comment type="caution">
    <text evidence="4">The sequence shown here is derived from an EMBL/GenBank/DDBJ whole genome shotgun (WGS) entry which is preliminary data.</text>
</comment>
<evidence type="ECO:0000256" key="1">
    <source>
        <dbReference type="SAM" id="Phobius"/>
    </source>
</evidence>
<feature type="transmembrane region" description="Helical" evidence="1">
    <location>
        <begin position="295"/>
        <end position="316"/>
    </location>
</feature>
<dbReference type="InterPro" id="IPR012429">
    <property type="entry name" value="HGSNAT_cat"/>
</dbReference>
<evidence type="ECO:0000259" key="3">
    <source>
        <dbReference type="Pfam" id="PF07786"/>
    </source>
</evidence>
<evidence type="ECO:0008006" key="6">
    <source>
        <dbReference type="Google" id="ProtNLM"/>
    </source>
</evidence>
<evidence type="ECO:0000313" key="5">
    <source>
        <dbReference type="Proteomes" id="UP001152523"/>
    </source>
</evidence>
<feature type="domain" description="DUF418" evidence="2">
    <location>
        <begin position="315"/>
        <end position="406"/>
    </location>
</feature>
<dbReference type="Proteomes" id="UP001152523">
    <property type="component" value="Unassembled WGS sequence"/>
</dbReference>
<accession>A0AAV0ERR2</accession>
<dbReference type="PANTHER" id="PTHR31061:SF28">
    <property type="entry name" value="HEPARAN-ALPHA-GLUCOSAMINIDE N-ACETYLTRANSFERASE-LIKE"/>
    <property type="match status" value="1"/>
</dbReference>
<evidence type="ECO:0000259" key="2">
    <source>
        <dbReference type="Pfam" id="PF04235"/>
    </source>
</evidence>
<gene>
    <name evidence="4" type="ORF">CEPIT_LOCUS27144</name>
</gene>
<feature type="domain" description="Heparan-alpha-glucosaminide N-acetyltransferase catalytic" evidence="3">
    <location>
        <begin position="48"/>
        <end position="171"/>
    </location>
</feature>
<feature type="transmembrane region" description="Helical" evidence="1">
    <location>
        <begin position="89"/>
        <end position="106"/>
    </location>
</feature>
<feature type="transmembrane region" description="Helical" evidence="1">
    <location>
        <begin position="126"/>
        <end position="146"/>
    </location>
</feature>
<feature type="transmembrane region" description="Helical" evidence="1">
    <location>
        <begin position="398"/>
        <end position="418"/>
    </location>
</feature>
<dbReference type="InterPro" id="IPR007349">
    <property type="entry name" value="DUF418"/>
</dbReference>
<evidence type="ECO:0000313" key="4">
    <source>
        <dbReference type="EMBL" id="CAH9125935.1"/>
    </source>
</evidence>
<feature type="transmembrane region" description="Helical" evidence="1">
    <location>
        <begin position="188"/>
        <end position="212"/>
    </location>
</feature>
<protein>
    <recommendedName>
        <fullName evidence="6">Heparan-alpha-glucosaminide N-acetyltransferase catalytic domain-containing protein</fullName>
    </recommendedName>
</protein>
<feature type="transmembrane region" description="Helical" evidence="1">
    <location>
        <begin position="328"/>
        <end position="350"/>
    </location>
</feature>
<keyword evidence="1" id="KW-0812">Transmembrane</keyword>
<organism evidence="4 5">
    <name type="scientific">Cuscuta epithymum</name>
    <dbReference type="NCBI Taxonomy" id="186058"/>
    <lineage>
        <taxon>Eukaryota</taxon>
        <taxon>Viridiplantae</taxon>
        <taxon>Streptophyta</taxon>
        <taxon>Embryophyta</taxon>
        <taxon>Tracheophyta</taxon>
        <taxon>Spermatophyta</taxon>
        <taxon>Magnoliopsida</taxon>
        <taxon>eudicotyledons</taxon>
        <taxon>Gunneridae</taxon>
        <taxon>Pentapetalae</taxon>
        <taxon>asterids</taxon>
        <taxon>lamiids</taxon>
        <taxon>Solanales</taxon>
        <taxon>Convolvulaceae</taxon>
        <taxon>Cuscuteae</taxon>
        <taxon>Cuscuta</taxon>
        <taxon>Cuscuta subgen. Cuscuta</taxon>
    </lineage>
</organism>
<feature type="transmembrane region" description="Helical" evidence="1">
    <location>
        <begin position="58"/>
        <end position="77"/>
    </location>
</feature>
<reference evidence="4" key="1">
    <citation type="submission" date="2022-07" db="EMBL/GenBank/DDBJ databases">
        <authorList>
            <person name="Macas J."/>
            <person name="Novak P."/>
            <person name="Neumann P."/>
        </authorList>
    </citation>
    <scope>NUCLEOTIDE SEQUENCE</scope>
</reference>
<dbReference type="PANTHER" id="PTHR31061">
    <property type="entry name" value="LD22376P"/>
    <property type="match status" value="1"/>
</dbReference>
<dbReference type="Pfam" id="PF04235">
    <property type="entry name" value="DUF418"/>
    <property type="match status" value="1"/>
</dbReference>
<dbReference type="EMBL" id="CAMAPF010000938">
    <property type="protein sequence ID" value="CAH9125935.1"/>
    <property type="molecule type" value="Genomic_DNA"/>
</dbReference>
<name>A0AAV0ERR2_9ASTE</name>
<feature type="transmembrane region" description="Helical" evidence="1">
    <location>
        <begin position="356"/>
        <end position="378"/>
    </location>
</feature>
<feature type="transmembrane region" description="Helical" evidence="1">
    <location>
        <begin position="158"/>
        <end position="176"/>
    </location>
</feature>
<keyword evidence="1" id="KW-0472">Membrane</keyword>
<sequence>MLCSSSFSEIQKSGRMAEDHLPLLSDLEGAIKPCASVAKKRSSSSPARVASLDVFRGLSVFLMMVVDYGGSVFPIIAHCPWNGLHLADFVMPFFLFISGVSLSIAYKNVSNRLEASMKVVLKAFKLFLLGIFLQGGFLHGITSLTYGVDVERIRWLGILQRIAVGYAIAALCEIWLPCKKKTERGFFFYYIWHWGTAFLLTLIYLGLLYGLYVPDWEFSAPQLGSLHSYNETYVYKVNCARRGDLGPACNSAAMIDRYILGIDHLYMKPVYRDLQECKISNPPSWCRAPFEPEGILSSLMAAVACILGLQYGHILLHSKEHKDRLYNWLVLSFPLLVTGLFLALIGIPPFNKSLYSISYTMVTSATAGITLCTLYLLVDVYGQRRLTWLLEWIGKHSLTIFILLTSNIGVIAVQGFYWRTPQNNIVHWIVNHVVHKG</sequence>
<keyword evidence="1" id="KW-1133">Transmembrane helix</keyword>
<dbReference type="AlphaFoldDB" id="A0AAV0ERR2"/>